<keyword evidence="3 9" id="KW-0347">Helicase</keyword>
<feature type="domain" description="UvrD-like helicase ATP-binding" evidence="10">
    <location>
        <begin position="339"/>
        <end position="674"/>
    </location>
</feature>
<dbReference type="Gene3D" id="3.40.50.300">
    <property type="entry name" value="P-loop containing nucleotide triphosphate hydrolases"/>
    <property type="match status" value="3"/>
</dbReference>
<dbReference type="SUPFAM" id="SSF52540">
    <property type="entry name" value="P-loop containing nucleoside triphosphate hydrolases"/>
    <property type="match status" value="1"/>
</dbReference>
<dbReference type="EMBL" id="DWYC01000026">
    <property type="protein sequence ID" value="HJB56340.1"/>
    <property type="molecule type" value="Genomic_DNA"/>
</dbReference>
<dbReference type="PROSITE" id="PS51198">
    <property type="entry name" value="UVRD_HELICASE_ATP_BIND"/>
    <property type="match status" value="1"/>
</dbReference>
<dbReference type="PANTHER" id="PTHR11070">
    <property type="entry name" value="UVRD / RECB / PCRA DNA HELICASE FAMILY MEMBER"/>
    <property type="match status" value="1"/>
</dbReference>
<dbReference type="PROSITE" id="PS51217">
    <property type="entry name" value="UVRD_HELICASE_CTER"/>
    <property type="match status" value="1"/>
</dbReference>
<evidence type="ECO:0000256" key="9">
    <source>
        <dbReference type="PROSITE-ProRule" id="PRU00560"/>
    </source>
</evidence>
<evidence type="ECO:0000313" key="12">
    <source>
        <dbReference type="EMBL" id="HJB56340.1"/>
    </source>
</evidence>
<keyword evidence="4 9" id="KW-0067">ATP-binding</keyword>
<name>A0A9D2S5N8_9FIRM</name>
<evidence type="ECO:0000256" key="7">
    <source>
        <dbReference type="ARBA" id="ARBA00034808"/>
    </source>
</evidence>
<evidence type="ECO:0000259" key="11">
    <source>
        <dbReference type="PROSITE" id="PS51217"/>
    </source>
</evidence>
<dbReference type="AlphaFoldDB" id="A0A9D2S5N8"/>
<evidence type="ECO:0000256" key="1">
    <source>
        <dbReference type="ARBA" id="ARBA00022741"/>
    </source>
</evidence>
<proteinExistence type="predicted"/>
<sequence>MAKLVGSVPPGNFGENRFLSRARAYLDDRHIIYWNRQLFGREFDVCILMPGKGILVVELKGWRESSILRVEHSDTILIRTPEGEVPSNPQKQARGYRFSLERKIRQATGKFPLVVPMVCLPQVSRAYYKSRRLDVVLEEPFTILKEDLDDVAFFYKKLDQALVPAGQWKRDPFDDKTMLAVRRLFETEAEEEDSGVSSAEPPAGIPCHDHDYSRFYFFDTDASLTDALEEMIRQYRSGCKLYGVCATPAQLVRAAAAIDAALSLQGVVRNRDRLRLDLDRSARHSPEVKEGAVSFTAFHCAFSVWNGAGCEAPPALCIRNGQLRPGEEALLKALSAHSAFNAEQYLVEHADPEKHIVIRAGAGTGKTHTMIARIGYICYTQNTSLQKMAERVVMITFTNEAADQMAEKLKAYFQNCYLLTARPEYLAMAARVGHMQISTIHSYAKKLIARLGTEFGYGVDVSITSSEFDRRRKISDRLDGYISAMKKRNGPGYPERLGMPVYAIRESILDFIRKLHNKSVDVAAITAQNFGSILPDDPRHELHALLAEIIPAVEREYAEELLNNNQIHLGSMMALLNRFLREPKNAPRIQELKKEKQARQFMFVDEFQDTDDTQIESLLTLAGALDYRLFLVGDIKQCIYRFRGAKEKAFDQLHMERCPGEWLEYSLRRNYRTDRLLLDRFHRSFAAWGGKDLELLAYHSAQDRLLGTRDYNGYLGDKPDKFFKRLPIPDEAQRIPTLVEEIRRLQRRISYDLQQGRTLSAEERSIAILVRENWQAETVRRECARLGIQVQTNTGGDLYLSQPALDMLTLVNALVHFDEADYLYNLAVSNFFRLDIPRSNLYEIRRKIREESWRKRREEREQANYLIRVMNLMLSNTGRRENTWEYLVRSLRTKPALQAIREVYQTLEPWKNYSEEPEEQRYYQLNVDLLFEELVRACNIDRLTVNTLREYLYNCIVSQVSVDSRPVPSDRDEAAIQCLTVHKAKGLEYGHVILPYGSASITHIKQSQLQVSTAKKNGQLQIGYSLNPGDSGAPIQNEYYDPSAEQAEKSREETRILYVAMTRAIRSFSWIELEGRSALSWQALIEMEAQEDAL</sequence>
<evidence type="ECO:0000259" key="10">
    <source>
        <dbReference type="PROSITE" id="PS51198"/>
    </source>
</evidence>
<dbReference type="Gene3D" id="1.10.3170.10">
    <property type="entry name" value="Recbcd, chain B, domain 2"/>
    <property type="match status" value="1"/>
</dbReference>
<comment type="catalytic activity">
    <reaction evidence="8">
        <text>ATP + H2O = ADP + phosphate + H(+)</text>
        <dbReference type="Rhea" id="RHEA:13065"/>
        <dbReference type="ChEBI" id="CHEBI:15377"/>
        <dbReference type="ChEBI" id="CHEBI:15378"/>
        <dbReference type="ChEBI" id="CHEBI:30616"/>
        <dbReference type="ChEBI" id="CHEBI:43474"/>
        <dbReference type="ChEBI" id="CHEBI:456216"/>
        <dbReference type="EC" id="5.6.2.4"/>
    </reaction>
</comment>
<protein>
    <recommendedName>
        <fullName evidence="7">DNA 3'-5' helicase</fullName>
        <ecNumber evidence="7">5.6.2.4</ecNumber>
    </recommendedName>
</protein>
<gene>
    <name evidence="12" type="ORF">H9714_02175</name>
</gene>
<dbReference type="GO" id="GO:0005524">
    <property type="term" value="F:ATP binding"/>
    <property type="evidence" value="ECO:0007669"/>
    <property type="project" value="UniProtKB-UniRule"/>
</dbReference>
<evidence type="ECO:0000256" key="2">
    <source>
        <dbReference type="ARBA" id="ARBA00022801"/>
    </source>
</evidence>
<keyword evidence="2 9" id="KW-0378">Hydrolase</keyword>
<dbReference type="Proteomes" id="UP000824208">
    <property type="component" value="Unassembled WGS sequence"/>
</dbReference>
<reference evidence="12" key="1">
    <citation type="journal article" date="2021" name="PeerJ">
        <title>Extensive microbial diversity within the chicken gut microbiome revealed by metagenomics and culture.</title>
        <authorList>
            <person name="Gilroy R."/>
            <person name="Ravi A."/>
            <person name="Getino M."/>
            <person name="Pursley I."/>
            <person name="Horton D.L."/>
            <person name="Alikhan N.F."/>
            <person name="Baker D."/>
            <person name="Gharbi K."/>
            <person name="Hall N."/>
            <person name="Watson M."/>
            <person name="Adriaenssens E.M."/>
            <person name="Foster-Nyarko E."/>
            <person name="Jarju S."/>
            <person name="Secka A."/>
            <person name="Antonio M."/>
            <person name="Oren A."/>
            <person name="Chaudhuri R.R."/>
            <person name="La Ragione R."/>
            <person name="Hildebrand F."/>
            <person name="Pallen M.J."/>
        </authorList>
    </citation>
    <scope>NUCLEOTIDE SEQUENCE</scope>
    <source>
        <strain evidence="12">CHK189-11263</strain>
    </source>
</reference>
<dbReference type="InterPro" id="IPR014016">
    <property type="entry name" value="UvrD-like_ATP-bd"/>
</dbReference>
<dbReference type="InterPro" id="IPR014017">
    <property type="entry name" value="DNA_helicase_UvrD-like_C"/>
</dbReference>
<dbReference type="EC" id="5.6.2.4" evidence="7"/>
<dbReference type="InterPro" id="IPR011528">
    <property type="entry name" value="NERD"/>
</dbReference>
<dbReference type="PANTHER" id="PTHR11070:SF23">
    <property type="entry name" value="RECBCD ENZYME SUBUNIT RECB"/>
    <property type="match status" value="1"/>
</dbReference>
<feature type="binding site" evidence="9">
    <location>
        <begin position="360"/>
        <end position="367"/>
    </location>
    <ligand>
        <name>ATP</name>
        <dbReference type="ChEBI" id="CHEBI:30616"/>
    </ligand>
</feature>
<dbReference type="GO" id="GO:0005829">
    <property type="term" value="C:cytosol"/>
    <property type="evidence" value="ECO:0007669"/>
    <property type="project" value="TreeGrafter"/>
</dbReference>
<dbReference type="GO" id="GO:0043138">
    <property type="term" value="F:3'-5' DNA helicase activity"/>
    <property type="evidence" value="ECO:0007669"/>
    <property type="project" value="UniProtKB-EC"/>
</dbReference>
<dbReference type="Gene3D" id="1.10.486.10">
    <property type="entry name" value="PCRA, domain 4"/>
    <property type="match status" value="1"/>
</dbReference>
<comment type="caution">
    <text evidence="12">The sequence shown here is derived from an EMBL/GenBank/DDBJ whole genome shotgun (WGS) entry which is preliminary data.</text>
</comment>
<accession>A0A9D2S5N8</accession>
<dbReference type="Pfam" id="PF08378">
    <property type="entry name" value="NERD"/>
    <property type="match status" value="1"/>
</dbReference>
<dbReference type="InterPro" id="IPR027417">
    <property type="entry name" value="P-loop_NTPase"/>
</dbReference>
<feature type="domain" description="UvrD-like helicase C-terminal" evidence="11">
    <location>
        <begin position="702"/>
        <end position="986"/>
    </location>
</feature>
<evidence type="ECO:0000256" key="6">
    <source>
        <dbReference type="ARBA" id="ARBA00034617"/>
    </source>
</evidence>
<dbReference type="GO" id="GO:0009338">
    <property type="term" value="C:exodeoxyribonuclease V complex"/>
    <property type="evidence" value="ECO:0007669"/>
    <property type="project" value="TreeGrafter"/>
</dbReference>
<evidence type="ECO:0000256" key="8">
    <source>
        <dbReference type="ARBA" id="ARBA00048988"/>
    </source>
</evidence>
<organism evidence="12 13">
    <name type="scientific">Candidatus Flavonifractor intestinipullorum</name>
    <dbReference type="NCBI Taxonomy" id="2838587"/>
    <lineage>
        <taxon>Bacteria</taxon>
        <taxon>Bacillati</taxon>
        <taxon>Bacillota</taxon>
        <taxon>Clostridia</taxon>
        <taxon>Eubacteriales</taxon>
        <taxon>Oscillospiraceae</taxon>
        <taxon>Flavonifractor</taxon>
    </lineage>
</organism>
<evidence type="ECO:0000313" key="13">
    <source>
        <dbReference type="Proteomes" id="UP000824208"/>
    </source>
</evidence>
<comment type="catalytic activity">
    <reaction evidence="6">
        <text>Couples ATP hydrolysis with the unwinding of duplex DNA by translocating in the 3'-5' direction.</text>
        <dbReference type="EC" id="5.6.2.4"/>
    </reaction>
</comment>
<evidence type="ECO:0000256" key="5">
    <source>
        <dbReference type="ARBA" id="ARBA00023235"/>
    </source>
</evidence>
<evidence type="ECO:0000256" key="4">
    <source>
        <dbReference type="ARBA" id="ARBA00022840"/>
    </source>
</evidence>
<dbReference type="GO" id="GO:0016787">
    <property type="term" value="F:hydrolase activity"/>
    <property type="evidence" value="ECO:0007669"/>
    <property type="project" value="UniProtKB-UniRule"/>
</dbReference>
<dbReference type="Pfam" id="PF13361">
    <property type="entry name" value="UvrD_C"/>
    <property type="match status" value="1"/>
</dbReference>
<reference evidence="12" key="2">
    <citation type="submission" date="2021-04" db="EMBL/GenBank/DDBJ databases">
        <authorList>
            <person name="Gilroy R."/>
        </authorList>
    </citation>
    <scope>NUCLEOTIDE SEQUENCE</scope>
    <source>
        <strain evidence="12">CHK189-11263</strain>
    </source>
</reference>
<dbReference type="Pfam" id="PF00580">
    <property type="entry name" value="UvrD-helicase"/>
    <property type="match status" value="1"/>
</dbReference>
<dbReference type="InterPro" id="IPR000212">
    <property type="entry name" value="DNA_helicase_UvrD/REP"/>
</dbReference>
<evidence type="ECO:0000256" key="3">
    <source>
        <dbReference type="ARBA" id="ARBA00022806"/>
    </source>
</evidence>
<dbReference type="GO" id="GO:0003677">
    <property type="term" value="F:DNA binding"/>
    <property type="evidence" value="ECO:0007669"/>
    <property type="project" value="InterPro"/>
</dbReference>
<keyword evidence="5" id="KW-0413">Isomerase</keyword>
<keyword evidence="1 9" id="KW-0547">Nucleotide-binding</keyword>
<dbReference type="GO" id="GO:0000725">
    <property type="term" value="P:recombinational repair"/>
    <property type="evidence" value="ECO:0007669"/>
    <property type="project" value="TreeGrafter"/>
</dbReference>